<evidence type="ECO:0000256" key="9">
    <source>
        <dbReference type="ARBA" id="ARBA00023180"/>
    </source>
</evidence>
<protein>
    <submittedName>
        <fullName evidence="15">G-protein coupled receptor 54-like</fullName>
    </submittedName>
</protein>
<dbReference type="CDD" id="cd15095">
    <property type="entry name" value="7tmA_KiSS1R"/>
    <property type="match status" value="1"/>
</dbReference>
<keyword evidence="9" id="KW-0325">Glycoprotein</keyword>
<gene>
    <name evidence="15" type="primary">LOC109477993</name>
</gene>
<evidence type="ECO:0000256" key="3">
    <source>
        <dbReference type="ARBA" id="ARBA00022692"/>
    </source>
</evidence>
<dbReference type="AlphaFoldDB" id="A0A6P4ZLU4"/>
<dbReference type="GeneID" id="109477993"/>
<evidence type="ECO:0000256" key="10">
    <source>
        <dbReference type="ARBA" id="ARBA00023224"/>
    </source>
</evidence>
<evidence type="ECO:0000256" key="5">
    <source>
        <dbReference type="ARBA" id="ARBA00023040"/>
    </source>
</evidence>
<evidence type="ECO:0000256" key="11">
    <source>
        <dbReference type="RuleBase" id="RU000688"/>
    </source>
</evidence>
<keyword evidence="6 12" id="KW-0472">Membrane</keyword>
<keyword evidence="7" id="KW-1015">Disulfide bond</keyword>
<dbReference type="InterPro" id="IPR017452">
    <property type="entry name" value="GPCR_Rhodpsn_7TM"/>
</dbReference>
<evidence type="ECO:0000256" key="7">
    <source>
        <dbReference type="ARBA" id="ARBA00023157"/>
    </source>
</evidence>
<dbReference type="RefSeq" id="XP_019635004.1">
    <property type="nucleotide sequence ID" value="XM_019779445.1"/>
</dbReference>
<dbReference type="KEGG" id="bbel:109477993"/>
<evidence type="ECO:0000256" key="4">
    <source>
        <dbReference type="ARBA" id="ARBA00022989"/>
    </source>
</evidence>
<dbReference type="FunFam" id="1.20.1070.10:FF:000553">
    <property type="entry name" value="Uncharacterized protein"/>
    <property type="match status" value="1"/>
</dbReference>
<dbReference type="PRINTS" id="PR00663">
    <property type="entry name" value="GALANINR"/>
</dbReference>
<dbReference type="GO" id="GO:0004930">
    <property type="term" value="F:G protein-coupled receptor activity"/>
    <property type="evidence" value="ECO:0007669"/>
    <property type="project" value="UniProtKB-KW"/>
</dbReference>
<evidence type="ECO:0000256" key="8">
    <source>
        <dbReference type="ARBA" id="ARBA00023170"/>
    </source>
</evidence>
<proteinExistence type="inferred from homology"/>
<dbReference type="InterPro" id="IPR000276">
    <property type="entry name" value="GPCR_Rhodpsn"/>
</dbReference>
<evidence type="ECO:0000256" key="1">
    <source>
        <dbReference type="ARBA" id="ARBA00004651"/>
    </source>
</evidence>
<keyword evidence="10 11" id="KW-0807">Transducer</keyword>
<feature type="transmembrane region" description="Helical" evidence="12">
    <location>
        <begin position="297"/>
        <end position="321"/>
    </location>
</feature>
<dbReference type="InterPro" id="IPR000405">
    <property type="entry name" value="Galanin_rcpt"/>
</dbReference>
<dbReference type="PANTHER" id="PTHR45695:SF23">
    <property type="entry name" value="GALANIN-LIKE G-PROTEIN COUPLED RECEPTOR NPR-9"/>
    <property type="match status" value="1"/>
</dbReference>
<evidence type="ECO:0000313" key="15">
    <source>
        <dbReference type="RefSeq" id="XP_019635004.1"/>
    </source>
</evidence>
<keyword evidence="4 12" id="KW-1133">Transmembrane helix</keyword>
<evidence type="ECO:0000256" key="12">
    <source>
        <dbReference type="SAM" id="Phobius"/>
    </source>
</evidence>
<reference evidence="15" key="1">
    <citation type="submission" date="2025-08" db="UniProtKB">
        <authorList>
            <consortium name="RefSeq"/>
        </authorList>
    </citation>
    <scope>IDENTIFICATION</scope>
    <source>
        <tissue evidence="15">Gonad</tissue>
    </source>
</reference>
<accession>A0A6P4ZLU4</accession>
<evidence type="ECO:0000313" key="14">
    <source>
        <dbReference type="Proteomes" id="UP000515135"/>
    </source>
</evidence>
<organism evidence="14 15">
    <name type="scientific">Branchiostoma belcheri</name>
    <name type="common">Amphioxus</name>
    <dbReference type="NCBI Taxonomy" id="7741"/>
    <lineage>
        <taxon>Eukaryota</taxon>
        <taxon>Metazoa</taxon>
        <taxon>Chordata</taxon>
        <taxon>Cephalochordata</taxon>
        <taxon>Leptocardii</taxon>
        <taxon>Amphioxiformes</taxon>
        <taxon>Branchiostomatidae</taxon>
        <taxon>Branchiostoma</taxon>
    </lineage>
</organism>
<dbReference type="PROSITE" id="PS50262">
    <property type="entry name" value="G_PROTEIN_RECEP_F1_2"/>
    <property type="match status" value="1"/>
</dbReference>
<keyword evidence="8 11" id="KW-0675">Receptor</keyword>
<dbReference type="GO" id="GO:0005886">
    <property type="term" value="C:plasma membrane"/>
    <property type="evidence" value="ECO:0007669"/>
    <property type="project" value="UniProtKB-SubCell"/>
</dbReference>
<dbReference type="Gene3D" id="1.20.1070.10">
    <property type="entry name" value="Rhodopsin 7-helix transmembrane proteins"/>
    <property type="match status" value="1"/>
</dbReference>
<keyword evidence="5 11" id="KW-0297">G-protein coupled receptor</keyword>
<dbReference type="Pfam" id="PF00001">
    <property type="entry name" value="7tm_1"/>
    <property type="match status" value="1"/>
</dbReference>
<evidence type="ECO:0000259" key="13">
    <source>
        <dbReference type="PROSITE" id="PS50262"/>
    </source>
</evidence>
<feature type="transmembrane region" description="Helical" evidence="12">
    <location>
        <begin position="47"/>
        <end position="68"/>
    </location>
</feature>
<dbReference type="PANTHER" id="PTHR45695">
    <property type="entry name" value="LEUCOKININ RECEPTOR-RELATED"/>
    <property type="match status" value="1"/>
</dbReference>
<comment type="subcellular location">
    <subcellularLocation>
        <location evidence="1">Cell membrane</location>
        <topology evidence="1">Multi-pass membrane protein</topology>
    </subcellularLocation>
</comment>
<dbReference type="SUPFAM" id="SSF81321">
    <property type="entry name" value="Family A G protein-coupled receptor-like"/>
    <property type="match status" value="1"/>
</dbReference>
<keyword evidence="14" id="KW-1185">Reference proteome</keyword>
<feature type="domain" description="G-protein coupled receptors family 1 profile" evidence="13">
    <location>
        <begin position="59"/>
        <end position="318"/>
    </location>
</feature>
<evidence type="ECO:0000256" key="6">
    <source>
        <dbReference type="ARBA" id="ARBA00023136"/>
    </source>
</evidence>
<keyword evidence="2" id="KW-1003">Cell membrane</keyword>
<feature type="transmembrane region" description="Helical" evidence="12">
    <location>
        <begin position="259"/>
        <end position="277"/>
    </location>
</feature>
<comment type="similarity">
    <text evidence="11">Belongs to the G-protein coupled receptor 1 family.</text>
</comment>
<feature type="transmembrane region" description="Helical" evidence="12">
    <location>
        <begin position="80"/>
        <end position="105"/>
    </location>
</feature>
<dbReference type="Proteomes" id="UP000515135">
    <property type="component" value="Unplaced"/>
</dbReference>
<evidence type="ECO:0000256" key="2">
    <source>
        <dbReference type="ARBA" id="ARBA00022475"/>
    </source>
</evidence>
<feature type="transmembrane region" description="Helical" evidence="12">
    <location>
        <begin position="158"/>
        <end position="181"/>
    </location>
</feature>
<dbReference type="PRINTS" id="PR00237">
    <property type="entry name" value="GPCRRHODOPSN"/>
</dbReference>
<dbReference type="OrthoDB" id="2132067at2759"/>
<feature type="transmembrane region" description="Helical" evidence="12">
    <location>
        <begin position="117"/>
        <end position="138"/>
    </location>
</feature>
<keyword evidence="3 11" id="KW-0812">Transmembrane</keyword>
<sequence>MCTANVTNFDNLTEESLNSSCTKDTVGVAAKLPLPIPMTWDNYVPPAIFALIFLIGVAGNSLVIYVVAFFRKMQTVTNFYLCNLAVTDMAFLLCCVPFTAIQYAMPSWIFGENMCKMVNYMMQVTVQATCLTLAAVSVDRYCAIVHPMSSLVFRRKRVALSASALIWIVSFLMAVEVPMHYRLVEWNWAPYGRQTICRPVRPSKDYEKGMMIYTVLSTYFIPLAICLVCCVPIIYRLWHRFDNVSALVPRDNAEKTRKSTFMVLGVIVLFALCWLPNHVINLWWHSSSNKQLTAVVYYSKFVAMCLSYSNSAMNPFVYAIVGDSFRECIKQAFSKKKHPRPSSGTRLTRQNMTPQMDSRFLHCNMSGSGESGSSTKIQLFESMNIKIEKQLVVVEAESSV</sequence>
<dbReference type="PROSITE" id="PS00237">
    <property type="entry name" value="G_PROTEIN_RECEP_F1_1"/>
    <property type="match status" value="1"/>
</dbReference>
<name>A0A6P4ZLU4_BRABE</name>
<feature type="transmembrane region" description="Helical" evidence="12">
    <location>
        <begin position="210"/>
        <end position="238"/>
    </location>
</feature>